<keyword evidence="9" id="KW-1185">Reference proteome</keyword>
<dbReference type="InterPro" id="IPR050808">
    <property type="entry name" value="Phage_Integrase"/>
</dbReference>
<evidence type="ECO:0000313" key="8">
    <source>
        <dbReference type="EMBL" id="CDH44182.1"/>
    </source>
</evidence>
<evidence type="ECO:0000256" key="5">
    <source>
        <dbReference type="PROSITE-ProRule" id="PRU01248"/>
    </source>
</evidence>
<evidence type="ECO:0000256" key="1">
    <source>
        <dbReference type="ARBA" id="ARBA00008857"/>
    </source>
</evidence>
<proteinExistence type="inferred from homology"/>
<dbReference type="GO" id="GO:0003677">
    <property type="term" value="F:DNA binding"/>
    <property type="evidence" value="ECO:0007669"/>
    <property type="project" value="UniProtKB-UniRule"/>
</dbReference>
<dbReference type="EMBL" id="CBTK010000064">
    <property type="protein sequence ID" value="CDH44182.1"/>
    <property type="molecule type" value="Genomic_DNA"/>
</dbReference>
<comment type="caution">
    <text evidence="8">The sequence shown here is derived from an EMBL/GenBank/DDBJ whole genome shotgun (WGS) entry which is preliminary data.</text>
</comment>
<gene>
    <name evidence="8" type="ORF">BN874_1560003</name>
</gene>
<sequence>MKRSEHRISFTKTALDTLEAKPARYFVYDAKVPGLAVQITPAGTKTFYLYRWLDGKPERIRLGRYPEISPELARKQVSSLNGDIAQGINPVAAKQVRVQQRAERQRLALSTVLEAYLTAKRNLKPSTRQNYRDAIRLYLLDWQDLPLVDITQAQVVERHAALIDGHGGARANLAMRVLSALFNFAAGEYLNPDGTSQIILNPVKRLGQLGSWVRVERRQTLVKVAQMPAWWSGVQTLEPTGRDYLMLLVLTGLRREEAAGLRWEHINLNERTLTVKATKNHAMFDFSGDQSLELEV</sequence>
<evidence type="ECO:0000259" key="7">
    <source>
        <dbReference type="PROSITE" id="PS51900"/>
    </source>
</evidence>
<keyword evidence="3 5" id="KW-0238">DNA-binding</keyword>
<dbReference type="InterPro" id="IPR010998">
    <property type="entry name" value="Integrase_recombinase_N"/>
</dbReference>
<evidence type="ECO:0000256" key="4">
    <source>
        <dbReference type="ARBA" id="ARBA00023172"/>
    </source>
</evidence>
<feature type="domain" description="Tyr recombinase" evidence="6">
    <location>
        <begin position="216"/>
        <end position="296"/>
    </location>
</feature>
<dbReference type="Gene3D" id="1.10.443.10">
    <property type="entry name" value="Intergrase catalytic core"/>
    <property type="match status" value="1"/>
</dbReference>
<dbReference type="Pfam" id="PF13356">
    <property type="entry name" value="Arm-DNA-bind_3"/>
    <property type="match status" value="1"/>
</dbReference>
<dbReference type="AlphaFoldDB" id="A0A7U7G9Z2"/>
<dbReference type="Gene3D" id="1.10.150.130">
    <property type="match status" value="1"/>
</dbReference>
<evidence type="ECO:0008006" key="10">
    <source>
        <dbReference type="Google" id="ProtNLM"/>
    </source>
</evidence>
<dbReference type="Gene3D" id="3.30.160.390">
    <property type="entry name" value="Integrase, DNA-binding domain"/>
    <property type="match status" value="1"/>
</dbReference>
<reference evidence="8 9" key="1">
    <citation type="journal article" date="2014" name="ISME J.">
        <title>Candidatus Competibacter-lineage genomes retrieved from metagenomes reveal functional metabolic diversity.</title>
        <authorList>
            <person name="McIlroy S.J."/>
            <person name="Albertsen M."/>
            <person name="Andresen E.K."/>
            <person name="Saunders A.M."/>
            <person name="Kristiansen R."/>
            <person name="Stokholm-Bjerregaard M."/>
            <person name="Nielsen K.L."/>
            <person name="Nielsen P.H."/>
        </authorList>
    </citation>
    <scope>NUCLEOTIDE SEQUENCE [LARGE SCALE GENOMIC DNA]</scope>
    <source>
        <strain evidence="8 9">Run_B_J11</strain>
    </source>
</reference>
<dbReference type="InterPro" id="IPR025166">
    <property type="entry name" value="Integrase_DNA_bind_dom"/>
</dbReference>
<dbReference type="Proteomes" id="UP000019184">
    <property type="component" value="Unassembled WGS sequence"/>
</dbReference>
<keyword evidence="4" id="KW-0233">DNA recombination</keyword>
<dbReference type="PANTHER" id="PTHR30629:SF2">
    <property type="entry name" value="PROPHAGE INTEGRASE INTS-RELATED"/>
    <property type="match status" value="1"/>
</dbReference>
<comment type="similarity">
    <text evidence="1">Belongs to the 'phage' integrase family.</text>
</comment>
<name>A0A7U7G9Z2_9GAMM</name>
<dbReference type="GO" id="GO:0006310">
    <property type="term" value="P:DNA recombination"/>
    <property type="evidence" value="ECO:0007669"/>
    <property type="project" value="UniProtKB-KW"/>
</dbReference>
<dbReference type="InterPro" id="IPR038488">
    <property type="entry name" value="Integrase_DNA-bd_sf"/>
</dbReference>
<evidence type="ECO:0000256" key="3">
    <source>
        <dbReference type="ARBA" id="ARBA00023125"/>
    </source>
</evidence>
<feature type="domain" description="Core-binding (CB)" evidence="7">
    <location>
        <begin position="107"/>
        <end position="186"/>
    </location>
</feature>
<dbReference type="GO" id="GO:0015074">
    <property type="term" value="P:DNA integration"/>
    <property type="evidence" value="ECO:0007669"/>
    <property type="project" value="UniProtKB-KW"/>
</dbReference>
<evidence type="ECO:0000313" key="9">
    <source>
        <dbReference type="Proteomes" id="UP000019184"/>
    </source>
</evidence>
<protein>
    <recommendedName>
        <fullName evidence="10">Integrase</fullName>
    </recommendedName>
</protein>
<dbReference type="PROSITE" id="PS51898">
    <property type="entry name" value="TYR_RECOMBINASE"/>
    <property type="match status" value="1"/>
</dbReference>
<keyword evidence="2" id="KW-0229">DNA integration</keyword>
<dbReference type="PANTHER" id="PTHR30629">
    <property type="entry name" value="PROPHAGE INTEGRASE"/>
    <property type="match status" value="1"/>
</dbReference>
<dbReference type="InterPro" id="IPR013762">
    <property type="entry name" value="Integrase-like_cat_sf"/>
</dbReference>
<accession>A0A7U7G9Z2</accession>
<evidence type="ECO:0000259" key="6">
    <source>
        <dbReference type="PROSITE" id="PS51898"/>
    </source>
</evidence>
<evidence type="ECO:0000256" key="2">
    <source>
        <dbReference type="ARBA" id="ARBA00022908"/>
    </source>
</evidence>
<dbReference type="RefSeq" id="WP_051497458.1">
    <property type="nucleotide sequence ID" value="NZ_CBTK010000064.1"/>
</dbReference>
<dbReference type="InterPro" id="IPR044068">
    <property type="entry name" value="CB"/>
</dbReference>
<dbReference type="InterPro" id="IPR011010">
    <property type="entry name" value="DNA_brk_join_enz"/>
</dbReference>
<organism evidence="8 9">
    <name type="scientific">Candidatus Contendobacter odensis Run_B_J11</name>
    <dbReference type="NCBI Taxonomy" id="1400861"/>
    <lineage>
        <taxon>Bacteria</taxon>
        <taxon>Pseudomonadati</taxon>
        <taxon>Pseudomonadota</taxon>
        <taxon>Gammaproteobacteria</taxon>
        <taxon>Candidatus Competibacteraceae</taxon>
        <taxon>Candidatus Contendibacter</taxon>
    </lineage>
</organism>
<dbReference type="InterPro" id="IPR002104">
    <property type="entry name" value="Integrase_catalytic"/>
</dbReference>
<dbReference type="SUPFAM" id="SSF56349">
    <property type="entry name" value="DNA breaking-rejoining enzymes"/>
    <property type="match status" value="1"/>
</dbReference>
<dbReference type="PROSITE" id="PS51900">
    <property type="entry name" value="CB"/>
    <property type="match status" value="1"/>
</dbReference>